<keyword evidence="3" id="KW-1185">Reference proteome</keyword>
<reference evidence="2" key="2">
    <citation type="submission" date="2020-09" db="EMBL/GenBank/DDBJ databases">
        <authorList>
            <person name="Sun Q."/>
            <person name="Zhou Y."/>
        </authorList>
    </citation>
    <scope>NUCLEOTIDE SEQUENCE</scope>
    <source>
        <strain evidence="2">CGMCC 1.12997</strain>
    </source>
</reference>
<organism evidence="2 3">
    <name type="scientific">Edaphobacter dinghuensis</name>
    <dbReference type="NCBI Taxonomy" id="1560005"/>
    <lineage>
        <taxon>Bacteria</taxon>
        <taxon>Pseudomonadati</taxon>
        <taxon>Acidobacteriota</taxon>
        <taxon>Terriglobia</taxon>
        <taxon>Terriglobales</taxon>
        <taxon>Acidobacteriaceae</taxon>
        <taxon>Edaphobacter</taxon>
    </lineage>
</organism>
<protein>
    <submittedName>
        <fullName evidence="2">Uncharacterized protein</fullName>
    </submittedName>
</protein>
<dbReference type="Proteomes" id="UP000647241">
    <property type="component" value="Unassembled WGS sequence"/>
</dbReference>
<comment type="caution">
    <text evidence="2">The sequence shown here is derived from an EMBL/GenBank/DDBJ whole genome shotgun (WGS) entry which is preliminary data.</text>
</comment>
<dbReference type="AlphaFoldDB" id="A0A917M5Y8"/>
<proteinExistence type="predicted"/>
<feature type="compositionally biased region" description="Basic and acidic residues" evidence="1">
    <location>
        <begin position="55"/>
        <end position="64"/>
    </location>
</feature>
<evidence type="ECO:0000256" key="1">
    <source>
        <dbReference type="SAM" id="MobiDB-lite"/>
    </source>
</evidence>
<dbReference type="RefSeq" id="WP_188554609.1">
    <property type="nucleotide sequence ID" value="NZ_BMGT01000003.1"/>
</dbReference>
<gene>
    <name evidence="2" type="ORF">GCM10011585_25730</name>
</gene>
<evidence type="ECO:0000313" key="3">
    <source>
        <dbReference type="Proteomes" id="UP000647241"/>
    </source>
</evidence>
<accession>A0A917M5Y8</accession>
<feature type="region of interest" description="Disordered" evidence="1">
    <location>
        <begin position="45"/>
        <end position="97"/>
    </location>
</feature>
<name>A0A917M5Y8_9BACT</name>
<sequence length="97" mass="10921">MHIHGHPMTFNAVDLSSTRAAEKAASAQRAADVRGQLLRSGLDTEGEVNSFESFMVDKEWERGSRQQPSQNRRREPANGRQPQPTEQEADEPLSFWA</sequence>
<dbReference type="EMBL" id="BMGT01000003">
    <property type="protein sequence ID" value="GGG81126.1"/>
    <property type="molecule type" value="Genomic_DNA"/>
</dbReference>
<reference evidence="2" key="1">
    <citation type="journal article" date="2014" name="Int. J. Syst. Evol. Microbiol.">
        <title>Complete genome sequence of Corynebacterium casei LMG S-19264T (=DSM 44701T), isolated from a smear-ripened cheese.</title>
        <authorList>
            <consortium name="US DOE Joint Genome Institute (JGI-PGF)"/>
            <person name="Walter F."/>
            <person name="Albersmeier A."/>
            <person name="Kalinowski J."/>
            <person name="Ruckert C."/>
        </authorList>
    </citation>
    <scope>NUCLEOTIDE SEQUENCE</scope>
    <source>
        <strain evidence="2">CGMCC 1.12997</strain>
    </source>
</reference>
<evidence type="ECO:0000313" key="2">
    <source>
        <dbReference type="EMBL" id="GGG81126.1"/>
    </source>
</evidence>